<organism evidence="1 2">
    <name type="scientific">Marinobacter nanhaiticus D15-8W</name>
    <dbReference type="NCBI Taxonomy" id="626887"/>
    <lineage>
        <taxon>Bacteria</taxon>
        <taxon>Pseudomonadati</taxon>
        <taxon>Pseudomonadota</taxon>
        <taxon>Gammaproteobacteria</taxon>
        <taxon>Pseudomonadales</taxon>
        <taxon>Marinobacteraceae</taxon>
        <taxon>Marinobacter</taxon>
    </lineage>
</organism>
<dbReference type="PATRIC" id="fig|626887.3.peg.4792"/>
<comment type="caution">
    <text evidence="1">The sequence shown here is derived from an EMBL/GenBank/DDBJ whole genome shotgun (WGS) entry which is preliminary data.</text>
</comment>
<dbReference type="OrthoDB" id="6370775at2"/>
<name>N6VW85_9GAMM</name>
<accession>N6VW85</accession>
<dbReference type="STRING" id="626887.J057_23940"/>
<evidence type="ECO:0000313" key="2">
    <source>
        <dbReference type="Proteomes" id="UP000013165"/>
    </source>
</evidence>
<dbReference type="RefSeq" id="WP_004582717.1">
    <property type="nucleotide sequence ID" value="NZ_AP028878.1"/>
</dbReference>
<reference evidence="1 2" key="1">
    <citation type="journal article" date="2013" name="Genome Announc.">
        <title>Genome Sequence of the Polycyclic Aromatic Hydrocarbon-Degrading Bacterium Strain Marinobacter nanhaiticus D15-8WT.</title>
        <authorList>
            <person name="Cui Z."/>
            <person name="Gao W."/>
            <person name="Li Q."/>
            <person name="Xu G."/>
            <person name="Zheng L."/>
        </authorList>
    </citation>
    <scope>NUCLEOTIDE SEQUENCE [LARGE SCALE GENOMIC DNA]</scope>
    <source>
        <strain evidence="1 2">D15-8W</strain>
    </source>
</reference>
<evidence type="ECO:0000313" key="1">
    <source>
        <dbReference type="EMBL" id="ENO14500.1"/>
    </source>
</evidence>
<dbReference type="HOGENOM" id="CLU_2789022_0_0_6"/>
<gene>
    <name evidence="1" type="ORF">J057_23940</name>
</gene>
<protein>
    <recommendedName>
        <fullName evidence="3">Lipoprotein</fullName>
    </recommendedName>
</protein>
<dbReference type="EMBL" id="APLQ01000014">
    <property type="protein sequence ID" value="ENO14500.1"/>
    <property type="molecule type" value="Genomic_DNA"/>
</dbReference>
<dbReference type="Proteomes" id="UP000013165">
    <property type="component" value="Unassembled WGS sequence"/>
</dbReference>
<evidence type="ECO:0008006" key="3">
    <source>
        <dbReference type="Google" id="ProtNLM"/>
    </source>
</evidence>
<sequence>MRKLFLVALVGLVLTGCSKDRVFWEDNGKVEQKTENREVWDDNGKMESEKEREFWDRNGKMGSGERKIWNNSEGEPVIK</sequence>
<proteinExistence type="predicted"/>
<dbReference type="AlphaFoldDB" id="N6VW85"/>
<dbReference type="PROSITE" id="PS51257">
    <property type="entry name" value="PROKAR_LIPOPROTEIN"/>
    <property type="match status" value="1"/>
</dbReference>
<keyword evidence="2" id="KW-1185">Reference proteome</keyword>